<feature type="region of interest" description="Disordered" evidence="1">
    <location>
        <begin position="24"/>
        <end position="72"/>
    </location>
</feature>
<protein>
    <recommendedName>
        <fullName evidence="5">DUF4148 domain-containing protein</fullName>
    </recommendedName>
</protein>
<feature type="chain" id="PRO_5012913266" description="DUF4148 domain-containing protein" evidence="2">
    <location>
        <begin position="22"/>
        <end position="128"/>
    </location>
</feature>
<dbReference type="KEGG" id="bgm:CAL15_05615"/>
<evidence type="ECO:0008006" key="5">
    <source>
        <dbReference type="Google" id="ProtNLM"/>
    </source>
</evidence>
<dbReference type="AlphaFoldDB" id="A0A1W6Z9A0"/>
<gene>
    <name evidence="3" type="ORF">CAL15_05615</name>
</gene>
<keyword evidence="2" id="KW-0732">Signal</keyword>
<sequence>MKTLTAALMMSATLLTAGAQAADNFEPNNTPFQGVYGQDDSSAASRAQVQAELSQARSQGLTSNVEPNNQPYQGVYASAESIGKTRAQVKAELADAKARGLVSNVEPNDVPFQGVYGAPAPSQLASGE</sequence>
<keyword evidence="4" id="KW-1185">Reference proteome</keyword>
<feature type="compositionally biased region" description="Polar residues" evidence="1">
    <location>
        <begin position="39"/>
        <end position="72"/>
    </location>
</feature>
<dbReference type="OrthoDB" id="8662304at2"/>
<reference evidence="3 4" key="1">
    <citation type="submission" date="2017-05" db="EMBL/GenBank/DDBJ databases">
        <title>Complete and WGS of Bordetella genogroups.</title>
        <authorList>
            <person name="Spilker T."/>
            <person name="LiPuma J."/>
        </authorList>
    </citation>
    <scope>NUCLEOTIDE SEQUENCE [LARGE SCALE GENOMIC DNA]</scope>
    <source>
        <strain evidence="3 4">AU7206</strain>
    </source>
</reference>
<feature type="region of interest" description="Disordered" evidence="1">
    <location>
        <begin position="108"/>
        <end position="128"/>
    </location>
</feature>
<evidence type="ECO:0000256" key="2">
    <source>
        <dbReference type="SAM" id="SignalP"/>
    </source>
</evidence>
<evidence type="ECO:0000313" key="4">
    <source>
        <dbReference type="Proteomes" id="UP000194161"/>
    </source>
</evidence>
<dbReference type="EMBL" id="CP021111">
    <property type="protein sequence ID" value="ARP93909.1"/>
    <property type="molecule type" value="Genomic_DNA"/>
</dbReference>
<name>A0A1W6Z9A0_9BORD</name>
<accession>A0A1W6Z9A0</accession>
<evidence type="ECO:0000313" key="3">
    <source>
        <dbReference type="EMBL" id="ARP93909.1"/>
    </source>
</evidence>
<proteinExistence type="predicted"/>
<dbReference type="RefSeq" id="WP_086077682.1">
    <property type="nucleotide sequence ID" value="NZ_CP021111.1"/>
</dbReference>
<dbReference type="Pfam" id="PF13663">
    <property type="entry name" value="DUF4148"/>
    <property type="match status" value="2"/>
</dbReference>
<dbReference type="Proteomes" id="UP000194161">
    <property type="component" value="Chromosome"/>
</dbReference>
<feature type="signal peptide" evidence="2">
    <location>
        <begin position="1"/>
        <end position="21"/>
    </location>
</feature>
<dbReference type="InterPro" id="IPR025421">
    <property type="entry name" value="DUF4148"/>
</dbReference>
<evidence type="ECO:0000256" key="1">
    <source>
        <dbReference type="SAM" id="MobiDB-lite"/>
    </source>
</evidence>
<organism evidence="3 4">
    <name type="scientific">Bordetella genomosp. 13</name>
    <dbReference type="NCBI Taxonomy" id="463040"/>
    <lineage>
        <taxon>Bacteria</taxon>
        <taxon>Pseudomonadati</taxon>
        <taxon>Pseudomonadota</taxon>
        <taxon>Betaproteobacteria</taxon>
        <taxon>Burkholderiales</taxon>
        <taxon>Alcaligenaceae</taxon>
        <taxon>Bordetella</taxon>
    </lineage>
</organism>